<feature type="binding site" evidence="2">
    <location>
        <position position="80"/>
    </location>
    <ligand>
        <name>substrate</name>
    </ligand>
</feature>
<keyword evidence="2" id="KW-0479">Metal-binding</keyword>
<dbReference type="Proteomes" id="UP000316425">
    <property type="component" value="Unassembled WGS sequence"/>
</dbReference>
<dbReference type="OrthoDB" id="4191603at2"/>
<dbReference type="FunFam" id="3.40.1180.10:FF:000001">
    <property type="entry name" value="(2E,6E)-farnesyl-diphosphate-specific ditrans,polycis-undecaprenyl-diphosphate synthase"/>
    <property type="match status" value="1"/>
</dbReference>
<comment type="cofactor">
    <cofactor evidence="2">
        <name>Mg(2+)</name>
        <dbReference type="ChEBI" id="CHEBI:18420"/>
    </cofactor>
    <text evidence="2">Binds 2 magnesium ions per subunit.</text>
</comment>
<reference evidence="3 4" key="1">
    <citation type="submission" date="2019-07" db="EMBL/GenBank/DDBJ databases">
        <title>Allobacillus sp. nov. SKP isolated from shrimp paste of Euphausiacea.</title>
        <authorList>
            <person name="Kanchanasin P."/>
            <person name="Tanasupawat S."/>
            <person name="Shi W."/>
            <person name="Wu L."/>
            <person name="Ma J."/>
        </authorList>
    </citation>
    <scope>NUCLEOTIDE SEQUENCE [LARGE SCALE GENOMIC DNA]</scope>
    <source>
        <strain evidence="3 4">SKP4-8</strain>
    </source>
</reference>
<keyword evidence="4" id="KW-1185">Reference proteome</keyword>
<comment type="caution">
    <text evidence="3">The sequence shown here is derived from an EMBL/GenBank/DDBJ whole genome shotgun (WGS) entry which is preliminary data.</text>
</comment>
<dbReference type="PANTHER" id="PTHR10291">
    <property type="entry name" value="DEHYDRODOLICHYL DIPHOSPHATE SYNTHASE FAMILY MEMBER"/>
    <property type="match status" value="1"/>
</dbReference>
<protein>
    <recommendedName>
        <fullName evidence="2">Isoprenyl transferase</fullName>
        <ecNumber evidence="2">2.5.1.-</ecNumber>
    </recommendedName>
</protein>
<dbReference type="Gene3D" id="3.40.1180.10">
    <property type="entry name" value="Decaprenyl diphosphate synthase-like"/>
    <property type="match status" value="1"/>
</dbReference>
<feature type="binding site" evidence="2">
    <location>
        <begin position="203"/>
        <end position="205"/>
    </location>
    <ligand>
        <name>substrate</name>
    </ligand>
</feature>
<keyword evidence="1 2" id="KW-0808">Transferase</keyword>
<dbReference type="HAMAP" id="MF_01139">
    <property type="entry name" value="ISPT"/>
    <property type="match status" value="1"/>
</dbReference>
<evidence type="ECO:0000256" key="1">
    <source>
        <dbReference type="ARBA" id="ARBA00022679"/>
    </source>
</evidence>
<feature type="active site" description="Proton acceptor" evidence="2">
    <location>
        <position position="77"/>
    </location>
</feature>
<feature type="binding site" evidence="2">
    <location>
        <position position="197"/>
    </location>
    <ligand>
        <name>substrate</name>
    </ligand>
</feature>
<dbReference type="RefSeq" id="WP_144087772.1">
    <property type="nucleotide sequence ID" value="NZ_VMHE01000002.1"/>
</dbReference>
<feature type="binding site" evidence="2">
    <location>
        <begin position="74"/>
        <end position="76"/>
    </location>
    <ligand>
        <name>substrate</name>
    </ligand>
</feature>
<dbReference type="CDD" id="cd00475">
    <property type="entry name" value="Cis_IPPS"/>
    <property type="match status" value="1"/>
</dbReference>
<feature type="binding site" evidence="2">
    <location>
        <position position="42"/>
    </location>
    <ligand>
        <name>substrate</name>
    </ligand>
</feature>
<organism evidence="3 4">
    <name type="scientific">Allobacillus salarius</name>
    <dbReference type="NCBI Taxonomy" id="1955272"/>
    <lineage>
        <taxon>Bacteria</taxon>
        <taxon>Bacillati</taxon>
        <taxon>Bacillota</taxon>
        <taxon>Bacilli</taxon>
        <taxon>Bacillales</taxon>
        <taxon>Bacillaceae</taxon>
        <taxon>Allobacillus</taxon>
    </lineage>
</organism>
<feature type="binding site" evidence="2">
    <location>
        <position position="46"/>
    </location>
    <ligand>
        <name>substrate</name>
    </ligand>
</feature>
<dbReference type="SUPFAM" id="SSF64005">
    <property type="entry name" value="Undecaprenyl diphosphate synthase"/>
    <property type="match status" value="1"/>
</dbReference>
<feature type="binding site" evidence="2">
    <location>
        <position position="29"/>
    </location>
    <ligand>
        <name>Mg(2+)</name>
        <dbReference type="ChEBI" id="CHEBI:18420"/>
    </ligand>
</feature>
<comment type="function">
    <text evidence="2">Catalyzes the condensation of isopentenyl diphosphate (IPP) with allylic pyrophosphates generating different type of terpenoids.</text>
</comment>
<dbReference type="GO" id="GO:0005829">
    <property type="term" value="C:cytosol"/>
    <property type="evidence" value="ECO:0007669"/>
    <property type="project" value="TreeGrafter"/>
</dbReference>
<accession>A0A556PS22</accession>
<feature type="active site" evidence="2">
    <location>
        <position position="29"/>
    </location>
</feature>
<dbReference type="InterPro" id="IPR001441">
    <property type="entry name" value="UPP_synth-like"/>
</dbReference>
<evidence type="ECO:0000313" key="3">
    <source>
        <dbReference type="EMBL" id="TSJ67182.1"/>
    </source>
</evidence>
<dbReference type="Pfam" id="PF01255">
    <property type="entry name" value="Prenyltransf"/>
    <property type="match status" value="1"/>
</dbReference>
<dbReference type="AlphaFoldDB" id="A0A556PS22"/>
<dbReference type="InterPro" id="IPR036424">
    <property type="entry name" value="UPP_synth-like_sf"/>
</dbReference>
<comment type="subunit">
    <text evidence="2">Homodimer.</text>
</comment>
<dbReference type="EMBL" id="VMHE01000002">
    <property type="protein sequence ID" value="TSJ67182.1"/>
    <property type="molecule type" value="Genomic_DNA"/>
</dbReference>
<dbReference type="PANTHER" id="PTHR10291:SF0">
    <property type="entry name" value="DEHYDRODOLICHYL DIPHOSPHATE SYNTHASE 2"/>
    <property type="match status" value="1"/>
</dbReference>
<comment type="similarity">
    <text evidence="2">Belongs to the UPP synthase family.</text>
</comment>
<dbReference type="GO" id="GO:0030145">
    <property type="term" value="F:manganese ion binding"/>
    <property type="evidence" value="ECO:0007669"/>
    <property type="project" value="TreeGrafter"/>
</dbReference>
<feature type="binding site" evidence="2">
    <location>
        <position position="34"/>
    </location>
    <ligand>
        <name>substrate</name>
    </ligand>
</feature>
<feature type="binding site" evidence="2">
    <location>
        <position position="216"/>
    </location>
    <ligand>
        <name>Mg(2+)</name>
        <dbReference type="ChEBI" id="CHEBI:18420"/>
    </ligand>
</feature>
<name>A0A556PS22_9BACI</name>
<dbReference type="InterPro" id="IPR018520">
    <property type="entry name" value="UPP_synth-like_CS"/>
</dbReference>
<dbReference type="NCBIfam" id="NF011405">
    <property type="entry name" value="PRK14830.1"/>
    <property type="match status" value="1"/>
</dbReference>
<dbReference type="EC" id="2.5.1.-" evidence="2"/>
<feature type="binding site" evidence="2">
    <location>
        <position position="78"/>
    </location>
    <ligand>
        <name>substrate</name>
    </ligand>
</feature>
<evidence type="ECO:0000256" key="2">
    <source>
        <dbReference type="HAMAP-Rule" id="MF_01139"/>
    </source>
</evidence>
<proteinExistence type="inferred from homology"/>
<evidence type="ECO:0000313" key="4">
    <source>
        <dbReference type="Proteomes" id="UP000316425"/>
    </source>
</evidence>
<sequence>MFTRSKEKQSVQKEIDPSNLPEHIAIIMDGNGRWAKKRGLPRIAGHREGMKTIQKVVERAVELNLKALTLYAFSTENWKRPMNEVEFIMKLPSQFLDTYLPDLVKNNVKVTTIGDFDALPKYTKEAVSYSVKKTENNTGLILNFAINYGSRKEILDAVKQICLDYQEGQMDLDNLDEKAFSNYLTTHSLSDPDLVIRTSGEQRISNYLLWQIAYSEFYFTEKLWPDFNQKALDEAILAYQDRKRRFGGL</sequence>
<dbReference type="GO" id="GO:0008834">
    <property type="term" value="F:ditrans,polycis-undecaprenyl-diphosphate synthase [(2E,6E)-farnesyl-diphosphate specific] activity"/>
    <property type="evidence" value="ECO:0007669"/>
    <property type="project" value="TreeGrafter"/>
</dbReference>
<keyword evidence="2" id="KW-0460">Magnesium</keyword>
<dbReference type="NCBIfam" id="TIGR00055">
    <property type="entry name" value="uppS"/>
    <property type="match status" value="1"/>
</dbReference>
<dbReference type="PROSITE" id="PS01066">
    <property type="entry name" value="UPP_SYNTHASE"/>
    <property type="match status" value="1"/>
</dbReference>
<gene>
    <name evidence="3" type="ORF">FPQ13_02695</name>
</gene>
<dbReference type="GO" id="GO:0016094">
    <property type="term" value="P:polyprenol biosynthetic process"/>
    <property type="evidence" value="ECO:0007669"/>
    <property type="project" value="TreeGrafter"/>
</dbReference>
<dbReference type="GO" id="GO:0000287">
    <property type="term" value="F:magnesium ion binding"/>
    <property type="evidence" value="ECO:0007669"/>
    <property type="project" value="UniProtKB-UniRule"/>
</dbReference>
<feature type="binding site" evidence="2">
    <location>
        <begin position="30"/>
        <end position="33"/>
    </location>
    <ligand>
        <name>substrate</name>
    </ligand>
</feature>